<evidence type="ECO:0000256" key="1">
    <source>
        <dbReference type="SAM" id="MobiDB-lite"/>
    </source>
</evidence>
<feature type="region of interest" description="Disordered" evidence="1">
    <location>
        <begin position="1"/>
        <end position="86"/>
    </location>
</feature>
<organism evidence="2 3">
    <name type="scientific">Portunus trituberculatus</name>
    <name type="common">Swimming crab</name>
    <name type="synonym">Neptunus trituberculatus</name>
    <dbReference type="NCBI Taxonomy" id="210409"/>
    <lineage>
        <taxon>Eukaryota</taxon>
        <taxon>Metazoa</taxon>
        <taxon>Ecdysozoa</taxon>
        <taxon>Arthropoda</taxon>
        <taxon>Crustacea</taxon>
        <taxon>Multicrustacea</taxon>
        <taxon>Malacostraca</taxon>
        <taxon>Eumalacostraca</taxon>
        <taxon>Eucarida</taxon>
        <taxon>Decapoda</taxon>
        <taxon>Pleocyemata</taxon>
        <taxon>Brachyura</taxon>
        <taxon>Eubrachyura</taxon>
        <taxon>Portunoidea</taxon>
        <taxon>Portunidae</taxon>
        <taxon>Portuninae</taxon>
        <taxon>Portunus</taxon>
    </lineage>
</organism>
<dbReference type="Proteomes" id="UP000324222">
    <property type="component" value="Unassembled WGS sequence"/>
</dbReference>
<comment type="caution">
    <text evidence="2">The sequence shown here is derived from an EMBL/GenBank/DDBJ whole genome shotgun (WGS) entry which is preliminary data.</text>
</comment>
<accession>A0A5B7FCY3</accession>
<feature type="compositionally biased region" description="Gly residues" evidence="1">
    <location>
        <begin position="38"/>
        <end position="52"/>
    </location>
</feature>
<keyword evidence="3" id="KW-1185">Reference proteome</keyword>
<proteinExistence type="predicted"/>
<dbReference type="AlphaFoldDB" id="A0A5B7FCY3"/>
<name>A0A5B7FCY3_PORTR</name>
<dbReference type="EMBL" id="VSRR010005791">
    <property type="protein sequence ID" value="MPC43355.1"/>
    <property type="molecule type" value="Genomic_DNA"/>
</dbReference>
<evidence type="ECO:0000313" key="2">
    <source>
        <dbReference type="EMBL" id="MPC43355.1"/>
    </source>
</evidence>
<protein>
    <submittedName>
        <fullName evidence="2">Uncharacterized protein</fullName>
    </submittedName>
</protein>
<evidence type="ECO:0000313" key="3">
    <source>
        <dbReference type="Proteomes" id="UP000324222"/>
    </source>
</evidence>
<gene>
    <name evidence="2" type="ORF">E2C01_037000</name>
</gene>
<reference evidence="2 3" key="1">
    <citation type="submission" date="2019-05" db="EMBL/GenBank/DDBJ databases">
        <title>Another draft genome of Portunus trituberculatus and its Hox gene families provides insights of decapod evolution.</title>
        <authorList>
            <person name="Jeong J.-H."/>
            <person name="Song I."/>
            <person name="Kim S."/>
            <person name="Choi T."/>
            <person name="Kim D."/>
            <person name="Ryu S."/>
            <person name="Kim W."/>
        </authorList>
    </citation>
    <scope>NUCLEOTIDE SEQUENCE [LARGE SCALE GENOMIC DNA]</scope>
    <source>
        <tissue evidence="2">Muscle</tissue>
    </source>
</reference>
<sequence length="86" mass="9115">MQGDKSRTGGIHSHLPQIEAKTDPIFLKEAQIRRGRRGGGVVGRKGGEGRGGTPAAEREAGGGRTAPGWSEASDSNPRPRVLPVWF</sequence>